<dbReference type="FunFam" id="3.40.50.720:FF:000084">
    <property type="entry name" value="Short-chain dehydrogenase reductase"/>
    <property type="match status" value="1"/>
</dbReference>
<keyword evidence="2 4" id="KW-0560">Oxidoreductase</keyword>
<dbReference type="PANTHER" id="PTHR43669:SF3">
    <property type="entry name" value="ALCOHOL DEHYDROGENASE, PUTATIVE (AFU_ORTHOLOGUE AFUA_3G03445)-RELATED"/>
    <property type="match status" value="1"/>
</dbReference>
<gene>
    <name evidence="4" type="ORF">TA5114_00202</name>
</gene>
<sequence length="250" mass="26236">MANLQDKTVLITGASRGIGAAAARVFADAGANVVLVARSEDAIADLTAEIGPKAMAIPCDVSRFWEMQTAVNACISTFGGIDVLVNNAALLQPIAHLSDADPDAWGHLIDVNVKGVFNGMRAAMPAMIENGGGTILTVGSGAASNAYEGWSAYCASKAAALMLTKSIHAEAHDKGIRAISLSPGTVATQMQRDIKASGVNPVSELDWEDHVPPEWPAKALLWMCSAEADPWCGDEIKLRDEEVRKKAGIL</sequence>
<name>A0A0P1ILN5_9RHOB</name>
<evidence type="ECO:0000313" key="5">
    <source>
        <dbReference type="Proteomes" id="UP000051184"/>
    </source>
</evidence>
<protein>
    <submittedName>
        <fullName evidence="4">Putative oxidoreductase</fullName>
        <ecNumber evidence="4">1.-.-.-</ecNumber>
    </submittedName>
</protein>
<dbReference type="RefSeq" id="WP_058313434.1">
    <property type="nucleotide sequence ID" value="NZ_CYTO01000008.1"/>
</dbReference>
<dbReference type="PRINTS" id="PR00081">
    <property type="entry name" value="GDHRDH"/>
</dbReference>
<dbReference type="CDD" id="cd05233">
    <property type="entry name" value="SDR_c"/>
    <property type="match status" value="1"/>
</dbReference>
<dbReference type="InterPro" id="IPR020904">
    <property type="entry name" value="Sc_DH/Rdtase_CS"/>
</dbReference>
<dbReference type="PANTHER" id="PTHR43669">
    <property type="entry name" value="5-KETO-D-GLUCONATE 5-REDUCTASE"/>
    <property type="match status" value="1"/>
</dbReference>
<dbReference type="InterPro" id="IPR036291">
    <property type="entry name" value="NAD(P)-bd_dom_sf"/>
</dbReference>
<dbReference type="AlphaFoldDB" id="A0A0P1ILN5"/>
<dbReference type="EC" id="1.-.-.-" evidence="4"/>
<organism evidence="4 5">
    <name type="scientific">Cognatishimia activa</name>
    <dbReference type="NCBI Taxonomy" id="1715691"/>
    <lineage>
        <taxon>Bacteria</taxon>
        <taxon>Pseudomonadati</taxon>
        <taxon>Pseudomonadota</taxon>
        <taxon>Alphaproteobacteria</taxon>
        <taxon>Rhodobacterales</taxon>
        <taxon>Paracoccaceae</taxon>
        <taxon>Cognatishimia</taxon>
    </lineage>
</organism>
<dbReference type="STRING" id="1715691.TA5113_00827"/>
<comment type="similarity">
    <text evidence="1 3">Belongs to the short-chain dehydrogenases/reductases (SDR) family.</text>
</comment>
<dbReference type="GO" id="GO:0016491">
    <property type="term" value="F:oxidoreductase activity"/>
    <property type="evidence" value="ECO:0007669"/>
    <property type="project" value="UniProtKB-KW"/>
</dbReference>
<accession>A0A0P1ILN5</accession>
<evidence type="ECO:0000313" key="4">
    <source>
        <dbReference type="EMBL" id="CUK24419.1"/>
    </source>
</evidence>
<dbReference type="SUPFAM" id="SSF51735">
    <property type="entry name" value="NAD(P)-binding Rossmann-fold domains"/>
    <property type="match status" value="1"/>
</dbReference>
<keyword evidence="5" id="KW-1185">Reference proteome</keyword>
<evidence type="ECO:0000256" key="2">
    <source>
        <dbReference type="ARBA" id="ARBA00023002"/>
    </source>
</evidence>
<reference evidence="5" key="1">
    <citation type="submission" date="2015-09" db="EMBL/GenBank/DDBJ databases">
        <authorList>
            <person name="Rodrigo-Torres Lidia"/>
            <person name="Arahal R.David."/>
        </authorList>
    </citation>
    <scope>NUCLEOTIDE SEQUENCE [LARGE SCALE GENOMIC DNA]</scope>
    <source>
        <strain evidence="5">CECT 5114</strain>
    </source>
</reference>
<dbReference type="Pfam" id="PF00106">
    <property type="entry name" value="adh_short"/>
    <property type="match status" value="1"/>
</dbReference>
<dbReference type="Gene3D" id="3.40.50.720">
    <property type="entry name" value="NAD(P)-binding Rossmann-like Domain"/>
    <property type="match status" value="1"/>
</dbReference>
<dbReference type="PRINTS" id="PR00080">
    <property type="entry name" value="SDRFAMILY"/>
</dbReference>
<evidence type="ECO:0000256" key="3">
    <source>
        <dbReference type="RuleBase" id="RU000363"/>
    </source>
</evidence>
<dbReference type="EMBL" id="CYUE01000002">
    <property type="protein sequence ID" value="CUK24419.1"/>
    <property type="molecule type" value="Genomic_DNA"/>
</dbReference>
<evidence type="ECO:0000256" key="1">
    <source>
        <dbReference type="ARBA" id="ARBA00006484"/>
    </source>
</evidence>
<dbReference type="OrthoDB" id="9810734at2"/>
<dbReference type="Proteomes" id="UP000051184">
    <property type="component" value="Unassembled WGS sequence"/>
</dbReference>
<dbReference type="PROSITE" id="PS00061">
    <property type="entry name" value="ADH_SHORT"/>
    <property type="match status" value="1"/>
</dbReference>
<dbReference type="InterPro" id="IPR002347">
    <property type="entry name" value="SDR_fam"/>
</dbReference>
<proteinExistence type="inferred from homology"/>